<evidence type="ECO:0000313" key="3">
    <source>
        <dbReference type="EMBL" id="KAK3275754.1"/>
    </source>
</evidence>
<reference evidence="3 4" key="1">
    <citation type="journal article" date="2015" name="Genome Biol. Evol.">
        <title>Comparative Genomics of a Bacterivorous Green Alga Reveals Evolutionary Causalities and Consequences of Phago-Mixotrophic Mode of Nutrition.</title>
        <authorList>
            <person name="Burns J.A."/>
            <person name="Paasch A."/>
            <person name="Narechania A."/>
            <person name="Kim E."/>
        </authorList>
    </citation>
    <scope>NUCLEOTIDE SEQUENCE [LARGE SCALE GENOMIC DNA]</scope>
    <source>
        <strain evidence="3 4">PLY_AMNH</strain>
    </source>
</reference>
<dbReference type="Pfam" id="PF03807">
    <property type="entry name" value="F420_oxidored"/>
    <property type="match status" value="1"/>
</dbReference>
<dbReference type="SUPFAM" id="SSF51735">
    <property type="entry name" value="NAD(P)-binding Rossmann-fold domains"/>
    <property type="match status" value="1"/>
</dbReference>
<dbReference type="PANTHER" id="PTHR11645">
    <property type="entry name" value="PYRROLINE-5-CARBOXYLATE REDUCTASE"/>
    <property type="match status" value="1"/>
</dbReference>
<dbReference type="PANTHER" id="PTHR11645:SF13">
    <property type="entry name" value="PYRROLINE-5-CARBOXYLATE REDUCTASE CATALYTIC N-TERMINAL DOMAIN-CONTAINING PROTEIN"/>
    <property type="match status" value="1"/>
</dbReference>
<sequence>MADTFGFLGVGTMNGALATGICRLSAQQAQNVKFPLYLSPRSKEKAESLLAKFGPEKIHICESNQDVLDRVSVVFLGLLPSQVRPVFYEEKLQCKSSHFVVNLTSTVKNAELAEIISSCSEASREFALSNVMKAVPLPAVQHLQGTTILCPPNAYDGKISCIFDALGMAVEVEEKQLVAYQAMTAMMGPLYQQAQWHKEWLVENADVSPELAQTFVCGLMNTIMADPNKGETFEQLMEAQTKGGINEQRMNLLSAHKESTKASMDAVYERLNKGNSTPQPRDE</sequence>
<accession>A0AAE0GCU1</accession>
<evidence type="ECO:0000313" key="4">
    <source>
        <dbReference type="Proteomes" id="UP001190700"/>
    </source>
</evidence>
<comment type="similarity">
    <text evidence="1">Belongs to the pyrroline-5-carboxylate reductase family.</text>
</comment>
<dbReference type="GO" id="GO:0055129">
    <property type="term" value="P:L-proline biosynthetic process"/>
    <property type="evidence" value="ECO:0007669"/>
    <property type="project" value="TreeGrafter"/>
</dbReference>
<gene>
    <name evidence="3" type="ORF">CYMTET_16126</name>
</gene>
<comment type="caution">
    <text evidence="3">The sequence shown here is derived from an EMBL/GenBank/DDBJ whole genome shotgun (WGS) entry which is preliminary data.</text>
</comment>
<dbReference type="InterPro" id="IPR036291">
    <property type="entry name" value="NAD(P)-bd_dom_sf"/>
</dbReference>
<dbReference type="GO" id="GO:0004735">
    <property type="term" value="F:pyrroline-5-carboxylate reductase activity"/>
    <property type="evidence" value="ECO:0007669"/>
    <property type="project" value="TreeGrafter"/>
</dbReference>
<protein>
    <recommendedName>
        <fullName evidence="2">Pyrroline-5-carboxylate reductase catalytic N-terminal domain-containing protein</fullName>
    </recommendedName>
</protein>
<dbReference type="EMBL" id="LGRX02007040">
    <property type="protein sequence ID" value="KAK3275754.1"/>
    <property type="molecule type" value="Genomic_DNA"/>
</dbReference>
<organism evidence="3 4">
    <name type="scientific">Cymbomonas tetramitiformis</name>
    <dbReference type="NCBI Taxonomy" id="36881"/>
    <lineage>
        <taxon>Eukaryota</taxon>
        <taxon>Viridiplantae</taxon>
        <taxon>Chlorophyta</taxon>
        <taxon>Pyramimonadophyceae</taxon>
        <taxon>Pyramimonadales</taxon>
        <taxon>Pyramimonadaceae</taxon>
        <taxon>Cymbomonas</taxon>
    </lineage>
</organism>
<evidence type="ECO:0000256" key="1">
    <source>
        <dbReference type="ARBA" id="ARBA00005525"/>
    </source>
</evidence>
<name>A0AAE0GCU1_9CHLO</name>
<dbReference type="InterPro" id="IPR028939">
    <property type="entry name" value="P5C_Rdtase_cat_N"/>
</dbReference>
<keyword evidence="4" id="KW-1185">Reference proteome</keyword>
<dbReference type="Proteomes" id="UP001190700">
    <property type="component" value="Unassembled WGS sequence"/>
</dbReference>
<evidence type="ECO:0000259" key="2">
    <source>
        <dbReference type="Pfam" id="PF03807"/>
    </source>
</evidence>
<proteinExistence type="inferred from homology"/>
<feature type="domain" description="Pyrroline-5-carboxylate reductase catalytic N-terminal" evidence="2">
    <location>
        <begin position="5"/>
        <end position="101"/>
    </location>
</feature>
<dbReference type="AlphaFoldDB" id="A0AAE0GCU1"/>
<dbReference type="Gene3D" id="3.40.50.720">
    <property type="entry name" value="NAD(P)-binding Rossmann-like Domain"/>
    <property type="match status" value="1"/>
</dbReference>